<keyword evidence="1" id="KW-0175">Coiled coil</keyword>
<dbReference type="InterPro" id="IPR044822">
    <property type="entry name" value="Myb_DNA-bind_4"/>
</dbReference>
<gene>
    <name evidence="3" type="ORF">CEUTPL_LOCUS13255</name>
</gene>
<dbReference type="EMBL" id="OU892284">
    <property type="protein sequence ID" value="CAG9772853.1"/>
    <property type="molecule type" value="Genomic_DNA"/>
</dbReference>
<accession>A0A9N9N169</accession>
<organism evidence="3 4">
    <name type="scientific">Ceutorhynchus assimilis</name>
    <name type="common">cabbage seed weevil</name>
    <dbReference type="NCBI Taxonomy" id="467358"/>
    <lineage>
        <taxon>Eukaryota</taxon>
        <taxon>Metazoa</taxon>
        <taxon>Ecdysozoa</taxon>
        <taxon>Arthropoda</taxon>
        <taxon>Hexapoda</taxon>
        <taxon>Insecta</taxon>
        <taxon>Pterygota</taxon>
        <taxon>Neoptera</taxon>
        <taxon>Endopterygota</taxon>
        <taxon>Coleoptera</taxon>
        <taxon>Polyphaga</taxon>
        <taxon>Cucujiformia</taxon>
        <taxon>Curculionidae</taxon>
        <taxon>Ceutorhynchinae</taxon>
        <taxon>Ceutorhynchus</taxon>
    </lineage>
</organism>
<evidence type="ECO:0000313" key="3">
    <source>
        <dbReference type="EMBL" id="CAG9772853.1"/>
    </source>
</evidence>
<dbReference type="PANTHER" id="PTHR47595">
    <property type="entry name" value="HEAT SHOCK 70 KDA PROTEIN 14"/>
    <property type="match status" value="1"/>
</dbReference>
<dbReference type="Pfam" id="PF13837">
    <property type="entry name" value="Myb_DNA-bind_4"/>
    <property type="match status" value="1"/>
</dbReference>
<name>A0A9N9N169_9CUCU</name>
<dbReference type="AlphaFoldDB" id="A0A9N9N169"/>
<feature type="domain" description="Myb/SANT-like DNA-binding" evidence="2">
    <location>
        <begin position="38"/>
        <end position="125"/>
    </location>
</feature>
<proteinExistence type="predicted"/>
<reference evidence="3" key="1">
    <citation type="submission" date="2022-01" db="EMBL/GenBank/DDBJ databases">
        <authorList>
            <person name="King R."/>
        </authorList>
    </citation>
    <scope>NUCLEOTIDE SEQUENCE</scope>
</reference>
<feature type="coiled-coil region" evidence="1">
    <location>
        <begin position="169"/>
        <end position="202"/>
    </location>
</feature>
<evidence type="ECO:0000259" key="2">
    <source>
        <dbReference type="Pfam" id="PF13837"/>
    </source>
</evidence>
<dbReference type="OrthoDB" id="8189860at2759"/>
<evidence type="ECO:0000256" key="1">
    <source>
        <dbReference type="SAM" id="Coils"/>
    </source>
</evidence>
<dbReference type="Proteomes" id="UP001152799">
    <property type="component" value="Chromosome 8"/>
</dbReference>
<evidence type="ECO:0000313" key="4">
    <source>
        <dbReference type="Proteomes" id="UP001152799"/>
    </source>
</evidence>
<protein>
    <recommendedName>
        <fullName evidence="2">Myb/SANT-like DNA-binding domain-containing protein</fullName>
    </recommendedName>
</protein>
<sequence length="212" mass="24812">MAGGNEDNNEYIQKNYSSGGAAHAKLNIDMNDSLKLLWNTSTTKLLISEYKKRLEQFRNPKIKKKSLWEAIAQIFRKIGYNITVQELDCKMRNIKHHYKTIKDNNKNKTGRGRIVWEYYDIVDELFLDDKTINHGKILNSMEFRTNAEVTSSTKATAARGLYRTRVEYLETEKRRVTAIENLVKEISENNNIQKERNELLRKYLGENSSENQ</sequence>
<dbReference type="Gene3D" id="1.10.10.60">
    <property type="entry name" value="Homeodomain-like"/>
    <property type="match status" value="1"/>
</dbReference>
<keyword evidence="4" id="KW-1185">Reference proteome</keyword>
<dbReference type="PANTHER" id="PTHR47595:SF1">
    <property type="entry name" value="MYB_SANT-LIKE DNA-BINDING DOMAIN-CONTAINING PROTEIN"/>
    <property type="match status" value="1"/>
</dbReference>